<dbReference type="Gene3D" id="1.10.10.10">
    <property type="entry name" value="Winged helix-like DNA-binding domain superfamily/Winged helix DNA-binding domain"/>
    <property type="match status" value="1"/>
</dbReference>
<dbReference type="EMBL" id="FOVH01000006">
    <property type="protein sequence ID" value="SFO44314.1"/>
    <property type="molecule type" value="Genomic_DNA"/>
</dbReference>
<dbReference type="InterPro" id="IPR036388">
    <property type="entry name" value="WH-like_DNA-bd_sf"/>
</dbReference>
<evidence type="ECO:0000313" key="8">
    <source>
        <dbReference type="Proteomes" id="UP000183413"/>
    </source>
</evidence>
<evidence type="ECO:0000256" key="5">
    <source>
        <dbReference type="ARBA" id="ARBA00023163"/>
    </source>
</evidence>
<accession>A0A1I5H7S0</accession>
<dbReference type="Pfam" id="PF07638">
    <property type="entry name" value="Sigma70_ECF"/>
    <property type="match status" value="1"/>
</dbReference>
<evidence type="ECO:0000259" key="6">
    <source>
        <dbReference type="Pfam" id="PF07638"/>
    </source>
</evidence>
<evidence type="ECO:0000256" key="4">
    <source>
        <dbReference type="ARBA" id="ARBA00023125"/>
    </source>
</evidence>
<keyword evidence="2" id="KW-0805">Transcription regulation</keyword>
<comment type="similarity">
    <text evidence="1">Belongs to the sigma-70 factor family. ECF subfamily.</text>
</comment>
<dbReference type="PANTHER" id="PTHR43133:SF8">
    <property type="entry name" value="RNA POLYMERASE SIGMA FACTOR HI_1459-RELATED"/>
    <property type="match status" value="1"/>
</dbReference>
<dbReference type="InterPro" id="IPR039425">
    <property type="entry name" value="RNA_pol_sigma-70-like"/>
</dbReference>
<protein>
    <submittedName>
        <fullName evidence="7">RNA polymerase sigma factor, sigma-70 family</fullName>
    </submittedName>
</protein>
<dbReference type="InterPro" id="IPR013324">
    <property type="entry name" value="RNA_pol_sigma_r3/r4-like"/>
</dbReference>
<evidence type="ECO:0000256" key="3">
    <source>
        <dbReference type="ARBA" id="ARBA00023082"/>
    </source>
</evidence>
<dbReference type="SUPFAM" id="SSF88659">
    <property type="entry name" value="Sigma3 and sigma4 domains of RNA polymerase sigma factors"/>
    <property type="match status" value="1"/>
</dbReference>
<dbReference type="Gene3D" id="1.10.1740.10">
    <property type="match status" value="1"/>
</dbReference>
<gene>
    <name evidence="7" type="ORF">SAMN04489713_10662</name>
</gene>
<keyword evidence="8" id="KW-1185">Reference proteome</keyword>
<dbReference type="InParanoid" id="A0A1I5H7S0"/>
<sequence>MSLTHMLITGVLFTLVRALHELCALAMAFRVAPGSTVQVTLSSRTSLHYQAAGGDTPTQHPTTIDDEDAAERTEADFIEFTRKTYEDVYKTTFEAFPGLKEDVQEVVNDVYAAIWTDWGKHSRKDAERLRRYATKAARNRTISRIRTAKSAERALDRYRRALAAPPGPDIPRADDDPTLVQAVRDTLRSQLAKTPRKSHQQIITLRFTHQLTAAEIAAATGISERTVYRVIKATREELMARLGLDHPELVERIAIETRRRRRGNRSAAGETEEEAGQ</sequence>
<dbReference type="AlphaFoldDB" id="A0A1I5H7S0"/>
<evidence type="ECO:0000313" key="7">
    <source>
        <dbReference type="EMBL" id="SFO44314.1"/>
    </source>
</evidence>
<reference evidence="7 8" key="1">
    <citation type="submission" date="2016-10" db="EMBL/GenBank/DDBJ databases">
        <authorList>
            <person name="de Groot N.N."/>
        </authorList>
    </citation>
    <scope>NUCLEOTIDE SEQUENCE [LARGE SCALE GENOMIC DNA]</scope>
    <source>
        <strain evidence="7 8">DSM 43067</strain>
    </source>
</reference>
<organism evidence="7 8">
    <name type="scientific">Actinomadura madurae</name>
    <dbReference type="NCBI Taxonomy" id="1993"/>
    <lineage>
        <taxon>Bacteria</taxon>
        <taxon>Bacillati</taxon>
        <taxon>Actinomycetota</taxon>
        <taxon>Actinomycetes</taxon>
        <taxon>Streptosporangiales</taxon>
        <taxon>Thermomonosporaceae</taxon>
        <taxon>Actinomadura</taxon>
    </lineage>
</organism>
<feature type="domain" description="RNA polymerase sigma-70 ECF-like HTH" evidence="6">
    <location>
        <begin position="122"/>
        <end position="240"/>
    </location>
</feature>
<name>A0A1I5H7S0_9ACTN</name>
<proteinExistence type="inferred from homology"/>
<dbReference type="NCBIfam" id="TIGR02937">
    <property type="entry name" value="sigma70-ECF"/>
    <property type="match status" value="1"/>
</dbReference>
<dbReference type="GO" id="GO:0006352">
    <property type="term" value="P:DNA-templated transcription initiation"/>
    <property type="evidence" value="ECO:0007669"/>
    <property type="project" value="InterPro"/>
</dbReference>
<keyword evidence="5" id="KW-0804">Transcription</keyword>
<dbReference type="InterPro" id="IPR013325">
    <property type="entry name" value="RNA_pol_sigma_r2"/>
</dbReference>
<dbReference type="Proteomes" id="UP000183413">
    <property type="component" value="Unassembled WGS sequence"/>
</dbReference>
<dbReference type="SUPFAM" id="SSF88946">
    <property type="entry name" value="Sigma2 domain of RNA polymerase sigma factors"/>
    <property type="match status" value="1"/>
</dbReference>
<dbReference type="GO" id="GO:0003677">
    <property type="term" value="F:DNA binding"/>
    <property type="evidence" value="ECO:0007669"/>
    <property type="project" value="UniProtKB-KW"/>
</dbReference>
<evidence type="ECO:0000256" key="2">
    <source>
        <dbReference type="ARBA" id="ARBA00023015"/>
    </source>
</evidence>
<keyword evidence="3" id="KW-0731">Sigma factor</keyword>
<dbReference type="STRING" id="1993.SAMN04489713_10662"/>
<dbReference type="RefSeq" id="WP_075021677.1">
    <property type="nucleotide sequence ID" value="NZ_FOVH01000006.1"/>
</dbReference>
<dbReference type="GO" id="GO:0016987">
    <property type="term" value="F:sigma factor activity"/>
    <property type="evidence" value="ECO:0007669"/>
    <property type="project" value="UniProtKB-KW"/>
</dbReference>
<evidence type="ECO:0000256" key="1">
    <source>
        <dbReference type="ARBA" id="ARBA00010641"/>
    </source>
</evidence>
<dbReference type="PANTHER" id="PTHR43133">
    <property type="entry name" value="RNA POLYMERASE ECF-TYPE SIGMA FACTO"/>
    <property type="match status" value="1"/>
</dbReference>
<dbReference type="InterPro" id="IPR053812">
    <property type="entry name" value="HTH_Sigma70_ECF-like"/>
</dbReference>
<keyword evidence="4" id="KW-0238">DNA-binding</keyword>
<dbReference type="InterPro" id="IPR014284">
    <property type="entry name" value="RNA_pol_sigma-70_dom"/>
</dbReference>